<gene>
    <name evidence="3" type="primary">pilV</name>
    <name evidence="3" type="ORF">RAS12_24100</name>
</gene>
<feature type="domain" description="Bacterial shufflon protein N-terminal" evidence="2">
    <location>
        <begin position="42"/>
        <end position="247"/>
    </location>
</feature>
<keyword evidence="1" id="KW-0812">Transmembrane</keyword>
<reference evidence="3 4" key="1">
    <citation type="submission" date="2023-08" db="EMBL/GenBank/DDBJ databases">
        <title>Achromobacter seleniivolatilans sp. nov., isolated from seleniferous soil.</title>
        <authorList>
            <person name="Zhang S."/>
            <person name="Li K."/>
            <person name="Peng J."/>
            <person name="Zhao Q."/>
            <person name="Wang H."/>
            <person name="Guo Y."/>
        </authorList>
    </citation>
    <scope>NUCLEOTIDE SEQUENCE [LARGE SCALE GENOMIC DNA]</scope>
    <source>
        <strain evidence="3 4">R39</strain>
    </source>
</reference>
<dbReference type="Proteomes" id="UP001234798">
    <property type="component" value="Chromosome"/>
</dbReference>
<dbReference type="RefSeq" id="WP_306942117.1">
    <property type="nucleotide sequence ID" value="NZ_CP132976.1"/>
</dbReference>
<keyword evidence="4" id="KW-1185">Reference proteome</keyword>
<keyword evidence="1" id="KW-0472">Membrane</keyword>
<dbReference type="InterPro" id="IPR007001">
    <property type="entry name" value="Shufflon_N"/>
</dbReference>
<evidence type="ECO:0000256" key="1">
    <source>
        <dbReference type="SAM" id="Phobius"/>
    </source>
</evidence>
<dbReference type="EMBL" id="CP132976">
    <property type="protein sequence ID" value="WMD19671.1"/>
    <property type="molecule type" value="Genomic_DNA"/>
</dbReference>
<organism evidence="3 4">
    <name type="scientific">Achromobacter seleniivolatilans</name>
    <dbReference type="NCBI Taxonomy" id="3047478"/>
    <lineage>
        <taxon>Bacteria</taxon>
        <taxon>Pseudomonadati</taxon>
        <taxon>Pseudomonadota</taxon>
        <taxon>Betaproteobacteria</taxon>
        <taxon>Burkholderiales</taxon>
        <taxon>Alcaligenaceae</taxon>
        <taxon>Achromobacter</taxon>
    </lineage>
</organism>
<proteinExistence type="predicted"/>
<evidence type="ECO:0000313" key="4">
    <source>
        <dbReference type="Proteomes" id="UP001234798"/>
    </source>
</evidence>
<evidence type="ECO:0000313" key="3">
    <source>
        <dbReference type="EMBL" id="WMD19671.1"/>
    </source>
</evidence>
<dbReference type="Pfam" id="PF04917">
    <property type="entry name" value="Shufflon_N"/>
    <property type="match status" value="1"/>
</dbReference>
<protein>
    <submittedName>
        <fullName evidence="3">Shufflon system plasmid conjugative transfer pilus tip adhesin PilV</fullName>
    </submittedName>
</protein>
<sequence length="413" mass="43692">MKQNYRMVAARRNQAGFTVLEAMLVTILFASAMGAWLWYQADYVATLTSRQTAFHQKQVGNAAAAYVKNNYAALLSSTAGGPVTVSLETIRDAGNLPSSVPLRNPYGQAYSLAVRRVAQGGQDILEALLVSGGGADVPETDLRRTAAMLEGGGFVLSRQPTVAQGSMGSWQVPVASFGLSLPGGNLATALFFNSAGQVTDYLYRNAVAGRPEVNRMNTSIDLNSNDLNNVRTVRTQTVDATANINTKGALVIQNGDGSTRSGWYTAGNDGWLRVLNDSHVVTGGEVRGGAVRSMGQTYSHGRLNAYEYLYVGGVANEGWGCEANGLVSRTGIGEPLSCQSGVWRKAGGGQLRCEYYFAGRATDNLPADNSWCPAGMIVTSVTSSGSNQNFYTVMGKSLYAGNVGQGYTCCGIS</sequence>
<evidence type="ECO:0000259" key="2">
    <source>
        <dbReference type="Pfam" id="PF04917"/>
    </source>
</evidence>
<accession>A0ABY9LY18</accession>
<feature type="transmembrane region" description="Helical" evidence="1">
    <location>
        <begin position="20"/>
        <end position="39"/>
    </location>
</feature>
<keyword evidence="1" id="KW-1133">Transmembrane helix</keyword>
<name>A0ABY9LY18_9BURK</name>